<dbReference type="Proteomes" id="UP000260814">
    <property type="component" value="Unassembled WGS sequence"/>
</dbReference>
<evidence type="ECO:0000313" key="1">
    <source>
        <dbReference type="EMBL" id="RGM84091.1"/>
    </source>
</evidence>
<proteinExistence type="predicted"/>
<dbReference type="EMBL" id="QROI01000066">
    <property type="protein sequence ID" value="RHL09249.1"/>
    <property type="molecule type" value="Genomic_DNA"/>
</dbReference>
<evidence type="ECO:0000313" key="2">
    <source>
        <dbReference type="EMBL" id="RHL09249.1"/>
    </source>
</evidence>
<organism evidence="1 3">
    <name type="scientific">Phocaeicola plebeius</name>
    <dbReference type="NCBI Taxonomy" id="310297"/>
    <lineage>
        <taxon>Bacteria</taxon>
        <taxon>Pseudomonadati</taxon>
        <taxon>Bacteroidota</taxon>
        <taxon>Bacteroidia</taxon>
        <taxon>Bacteroidales</taxon>
        <taxon>Bacteroidaceae</taxon>
        <taxon>Phocaeicola</taxon>
    </lineage>
</organism>
<accession>A0A3E4Z3H8</accession>
<name>A0A3E4Z3H8_9BACT</name>
<dbReference type="AlphaFoldDB" id="A0A3E4Z3H8"/>
<evidence type="ECO:0000313" key="3">
    <source>
        <dbReference type="Proteomes" id="UP000260814"/>
    </source>
</evidence>
<gene>
    <name evidence="2" type="ORF">DW035_16290</name>
    <name evidence="1" type="ORF">DXB87_17350</name>
</gene>
<dbReference type="EMBL" id="QSTW01000049">
    <property type="protein sequence ID" value="RGM84091.1"/>
    <property type="molecule type" value="Genomic_DNA"/>
</dbReference>
<protein>
    <submittedName>
        <fullName evidence="1">Uncharacterized protein</fullName>
    </submittedName>
</protein>
<dbReference type="Proteomes" id="UP000284916">
    <property type="component" value="Unassembled WGS sequence"/>
</dbReference>
<evidence type="ECO:0000313" key="4">
    <source>
        <dbReference type="Proteomes" id="UP000284916"/>
    </source>
</evidence>
<dbReference type="RefSeq" id="WP_117703092.1">
    <property type="nucleotide sequence ID" value="NZ_DBFVRS010000037.1"/>
</dbReference>
<reference evidence="3 4" key="1">
    <citation type="submission" date="2018-08" db="EMBL/GenBank/DDBJ databases">
        <title>A genome reference for cultivated species of the human gut microbiota.</title>
        <authorList>
            <person name="Zou Y."/>
            <person name="Xue W."/>
            <person name="Luo G."/>
        </authorList>
    </citation>
    <scope>NUCLEOTIDE SEQUENCE [LARGE SCALE GENOMIC DNA]</scope>
    <source>
        <strain evidence="2 4">AF39-11</strain>
        <strain evidence="1 3">OM06-2</strain>
    </source>
</reference>
<comment type="caution">
    <text evidence="1">The sequence shown here is derived from an EMBL/GenBank/DDBJ whole genome shotgun (WGS) entry which is preliminary data.</text>
</comment>
<sequence>MEIHVDFTNNHFEMSFIPVDFYSLESTFGHLPIHQIKNLNLGYFPDDGNPQKDCYYDDKDIYKIFPHSAVDLKPLFNYLKEIEDRESFSIYKLEVDFGVFRILYDDDSFLSITGQFSNKEEFETINSIYMQICSNIQCNE</sequence>